<keyword evidence="3 8" id="KW-0812">Transmembrane</keyword>
<protein>
    <recommendedName>
        <fullName evidence="13">Cytochrome b561 and DOMON domain-containing protein</fullName>
    </recommendedName>
</protein>
<dbReference type="InterPro" id="IPR005018">
    <property type="entry name" value="DOMON_domain"/>
</dbReference>
<dbReference type="InterPro" id="IPR006593">
    <property type="entry name" value="Cyt_b561/ferric_Rdtase_TM"/>
</dbReference>
<dbReference type="PANTHER" id="PTHR23130:SF171">
    <property type="entry name" value="OS01G0895300 PROTEIN"/>
    <property type="match status" value="1"/>
</dbReference>
<evidence type="ECO:0000259" key="10">
    <source>
        <dbReference type="PROSITE" id="PS50939"/>
    </source>
</evidence>
<feature type="domain" description="Cytochrome b561" evidence="10">
    <location>
        <begin position="166"/>
        <end position="365"/>
    </location>
</feature>
<evidence type="ECO:0000313" key="12">
    <source>
        <dbReference type="Proteomes" id="UP000824890"/>
    </source>
</evidence>
<comment type="subcellular location">
    <subcellularLocation>
        <location evidence="1">Membrane</location>
    </subcellularLocation>
</comment>
<feature type="transmembrane region" description="Helical" evidence="8">
    <location>
        <begin position="363"/>
        <end position="384"/>
    </location>
</feature>
<dbReference type="CDD" id="cd09631">
    <property type="entry name" value="DOMON_DOH"/>
    <property type="match status" value="2"/>
</dbReference>
<dbReference type="SMART" id="SM00665">
    <property type="entry name" value="B561"/>
    <property type="match status" value="2"/>
</dbReference>
<reference evidence="11 12" key="1">
    <citation type="submission" date="2021-05" db="EMBL/GenBank/DDBJ databases">
        <title>Genome Assembly of Synthetic Allotetraploid Brassica napus Reveals Homoeologous Exchanges between Subgenomes.</title>
        <authorList>
            <person name="Davis J.T."/>
        </authorList>
    </citation>
    <scope>NUCLEOTIDE SEQUENCE [LARGE SCALE GENOMIC DNA]</scope>
    <source>
        <strain evidence="12">cv. Da-Ae</strain>
        <tissue evidence="11">Seedling</tissue>
    </source>
</reference>
<accession>A0ABQ8BJT3</accession>
<feature type="domain" description="DOMON" evidence="9">
    <location>
        <begin position="61"/>
        <end position="186"/>
    </location>
</feature>
<evidence type="ECO:0000256" key="2">
    <source>
        <dbReference type="ARBA" id="ARBA00022448"/>
    </source>
</evidence>
<evidence type="ECO:0000256" key="6">
    <source>
        <dbReference type="ARBA" id="ARBA00022989"/>
    </source>
</evidence>
<dbReference type="PANTHER" id="PTHR23130">
    <property type="entry name" value="CYTOCHROME B561 AND DOMON DOMAIN-CONTAINING PROTEIN"/>
    <property type="match status" value="1"/>
</dbReference>
<feature type="transmembrane region" description="Helical" evidence="8">
    <location>
        <begin position="313"/>
        <end position="332"/>
    </location>
</feature>
<dbReference type="CDD" id="cd08760">
    <property type="entry name" value="Cyt_b561_FRRS1_like"/>
    <property type="match status" value="2"/>
</dbReference>
<feature type="transmembrane region" description="Helical" evidence="8">
    <location>
        <begin position="606"/>
        <end position="629"/>
    </location>
</feature>
<keyword evidence="4" id="KW-0732">Signal</keyword>
<feature type="transmembrane region" description="Helical" evidence="8">
    <location>
        <begin position="705"/>
        <end position="725"/>
    </location>
</feature>
<dbReference type="PROSITE" id="PS50939">
    <property type="entry name" value="CYTOCHROME_B561"/>
    <property type="match status" value="2"/>
</dbReference>
<feature type="transmembrane region" description="Helical" evidence="8">
    <location>
        <begin position="641"/>
        <end position="660"/>
    </location>
</feature>
<keyword evidence="6 8" id="KW-1133">Transmembrane helix</keyword>
<keyword evidence="12" id="KW-1185">Reference proteome</keyword>
<dbReference type="InterPro" id="IPR045266">
    <property type="entry name" value="DOH_DOMON"/>
</dbReference>
<evidence type="ECO:0008006" key="13">
    <source>
        <dbReference type="Google" id="ProtNLM"/>
    </source>
</evidence>
<keyword evidence="5" id="KW-0249">Electron transport</keyword>
<feature type="transmembrane region" description="Helical" evidence="8">
    <location>
        <begin position="234"/>
        <end position="262"/>
    </location>
</feature>
<gene>
    <name evidence="11" type="ORF">HID58_044599</name>
</gene>
<keyword evidence="2" id="KW-0813">Transport</keyword>
<keyword evidence="7 8" id="KW-0472">Membrane</keyword>
<feature type="transmembrane region" description="Helical" evidence="8">
    <location>
        <begin position="338"/>
        <end position="356"/>
    </location>
</feature>
<dbReference type="Pfam" id="PF03188">
    <property type="entry name" value="Cytochrom_B561"/>
    <property type="match status" value="2"/>
</dbReference>
<sequence>MSPGPGTSEGEKMKMNLYSSVSFILFTLIALQCPPLTIQKATETCSSTLPLNDLTFNSSLLQCVEAWTPENYILRNTWSFILSAPDSSVFIGIGFSTNGQMIGSSAVVGWLPPNGGQGHTKQYFLGGKSPGKVMPDQGDLVIVNGSLKIESVSSRLYMSFQLTVEMPERAFFTLRDLLGSSHLRRGSQSVVKGSSHSMLRKMHGLMNMFGWEILIIIGAIVARHMEQTTAYFYGYLLLYSHIAIQMTGFLLGSIGIICGLFLENQTNANNVSTHKALGITILVMGFLQVLALFARPDKESKYRKYWNWYHHNIGRVMIILTISNIFYGIHLGKAGTSWNVGYGSAIGVLALAAIGLEKMKMNLYSSVSFIFFTLIALQCPPLTIQQTTDSCSSTLPLNDLTFNSSLLQCVEAWTPQNYILRYARTLENTWSFILSAPDSNVFIGIGFSTNGQMIGSSAVVGWLPPGSGGGGQAKQYFLGGQSPGEVTPDQGDLVIVNGSLKIESVSSRLYMSFKLTAELPRQSILYAKGPAGFFPSSPGFRLREHQAMTTTTINYNTGSQSVVKGSPHSKLRKTHGLMNMTGWGILIIIGAIVARHMKQWEPTWFYSHIAVQITGFLLGLTGIICGLILENRTNASNVSTHKALGITILVMGGLQVLALLARPDKESKYRKYWNWYHHNIGRALIILAISNIFYGIHLAKAGSSWNAGYGSAVGVLALAATGLEVRKLMNK</sequence>
<dbReference type="EMBL" id="JAGKQM010000011">
    <property type="protein sequence ID" value="KAH0905096.1"/>
    <property type="molecule type" value="Genomic_DNA"/>
</dbReference>
<feature type="transmembrane region" description="Helical" evidence="8">
    <location>
        <begin position="204"/>
        <end position="222"/>
    </location>
</feature>
<evidence type="ECO:0000313" key="11">
    <source>
        <dbReference type="EMBL" id="KAH0905096.1"/>
    </source>
</evidence>
<evidence type="ECO:0000256" key="3">
    <source>
        <dbReference type="ARBA" id="ARBA00022692"/>
    </source>
</evidence>
<evidence type="ECO:0000256" key="5">
    <source>
        <dbReference type="ARBA" id="ARBA00022982"/>
    </source>
</evidence>
<evidence type="ECO:0000259" key="9">
    <source>
        <dbReference type="PROSITE" id="PS50836"/>
    </source>
</evidence>
<evidence type="ECO:0000256" key="1">
    <source>
        <dbReference type="ARBA" id="ARBA00004370"/>
    </source>
</evidence>
<evidence type="ECO:0000256" key="4">
    <source>
        <dbReference type="ARBA" id="ARBA00022729"/>
    </source>
</evidence>
<proteinExistence type="predicted"/>
<feature type="transmembrane region" description="Helical" evidence="8">
    <location>
        <begin position="576"/>
        <end position="594"/>
    </location>
</feature>
<feature type="transmembrane region" description="Helical" evidence="8">
    <location>
        <begin position="680"/>
        <end position="699"/>
    </location>
</feature>
<dbReference type="PROSITE" id="PS50836">
    <property type="entry name" value="DOMON"/>
    <property type="match status" value="2"/>
</dbReference>
<dbReference type="SMART" id="SM00664">
    <property type="entry name" value="DoH"/>
    <property type="match status" value="2"/>
</dbReference>
<feature type="transmembrane region" description="Helical" evidence="8">
    <location>
        <begin position="274"/>
        <end position="293"/>
    </location>
</feature>
<feature type="domain" description="DOMON" evidence="9">
    <location>
        <begin position="416"/>
        <end position="529"/>
    </location>
</feature>
<name>A0ABQ8BJT3_BRANA</name>
<evidence type="ECO:0000256" key="8">
    <source>
        <dbReference type="SAM" id="Phobius"/>
    </source>
</evidence>
<organism evidence="11 12">
    <name type="scientific">Brassica napus</name>
    <name type="common">Rape</name>
    <dbReference type="NCBI Taxonomy" id="3708"/>
    <lineage>
        <taxon>Eukaryota</taxon>
        <taxon>Viridiplantae</taxon>
        <taxon>Streptophyta</taxon>
        <taxon>Embryophyta</taxon>
        <taxon>Tracheophyta</taxon>
        <taxon>Spermatophyta</taxon>
        <taxon>Magnoliopsida</taxon>
        <taxon>eudicotyledons</taxon>
        <taxon>Gunneridae</taxon>
        <taxon>Pentapetalae</taxon>
        <taxon>rosids</taxon>
        <taxon>malvids</taxon>
        <taxon>Brassicales</taxon>
        <taxon>Brassicaceae</taxon>
        <taxon>Brassiceae</taxon>
        <taxon>Brassica</taxon>
    </lineage>
</organism>
<feature type="domain" description="Cytochrome b561" evidence="10">
    <location>
        <begin position="536"/>
        <end position="731"/>
    </location>
</feature>
<dbReference type="Proteomes" id="UP000824890">
    <property type="component" value="Unassembled WGS sequence"/>
</dbReference>
<comment type="caution">
    <text evidence="11">The sequence shown here is derived from an EMBL/GenBank/DDBJ whole genome shotgun (WGS) entry which is preliminary data.</text>
</comment>
<dbReference type="Gene3D" id="1.20.120.1770">
    <property type="match status" value="2"/>
</dbReference>
<evidence type="ECO:0000256" key="7">
    <source>
        <dbReference type="ARBA" id="ARBA00023136"/>
    </source>
</evidence>